<dbReference type="HAMAP" id="MF_01475">
    <property type="entry name" value="Ribosomal_eL19"/>
    <property type="match status" value="1"/>
</dbReference>
<dbReference type="Gene3D" id="1.20.5.560">
    <property type="entry name" value="Single Heli x bin"/>
    <property type="match status" value="1"/>
</dbReference>
<reference evidence="9" key="1">
    <citation type="journal article" date="2014" name="Genome Biol. Evol.">
        <title>Pangenome evidence for extensive interdomain horizontal transfer affecting lineage core and shell genes in uncultured planktonic thaumarchaeota and euryarchaeota.</title>
        <authorList>
            <person name="Deschamps P."/>
            <person name="Zivanovic Y."/>
            <person name="Moreira D."/>
            <person name="Rodriguez-Valera F."/>
            <person name="Lopez-Garcia P."/>
        </authorList>
    </citation>
    <scope>NUCLEOTIDE SEQUENCE</scope>
</reference>
<dbReference type="Pfam" id="PF25476">
    <property type="entry name" value="Ribosomal_L19e_C"/>
    <property type="match status" value="1"/>
</dbReference>
<evidence type="ECO:0000256" key="3">
    <source>
        <dbReference type="ARBA" id="ARBA00022884"/>
    </source>
</evidence>
<evidence type="ECO:0000256" key="4">
    <source>
        <dbReference type="ARBA" id="ARBA00022980"/>
    </source>
</evidence>
<proteinExistence type="inferred from homology"/>
<sequence>MMITNQKRMAAQILSQREGRQVGIHRIWIHPDYLEEISNAVQKDDIRELIEEGLIKAKPIKGTSRARARKATVQRAKGRRKGHGSRKGSSNSRNPRKARWMSLIRAQRRELKGLRADESLTPSQYRYYYRKSKGGSYRSIAHMRSNIELDGIKLGGGK</sequence>
<dbReference type="InterPro" id="IPR057259">
    <property type="entry name" value="Ribosomal_L19e"/>
</dbReference>
<feature type="region of interest" description="Disordered" evidence="7">
    <location>
        <begin position="61"/>
        <end position="99"/>
    </location>
</feature>
<keyword evidence="3 6" id="KW-0694">RNA-binding</keyword>
<dbReference type="EMBL" id="KF900383">
    <property type="protein sequence ID" value="AIE93020.1"/>
    <property type="molecule type" value="Genomic_DNA"/>
</dbReference>
<feature type="compositionally biased region" description="Basic residues" evidence="7">
    <location>
        <begin position="64"/>
        <end position="86"/>
    </location>
</feature>
<accession>A0A075FN67</accession>
<evidence type="ECO:0000256" key="5">
    <source>
        <dbReference type="ARBA" id="ARBA00023274"/>
    </source>
</evidence>
<comment type="subunit">
    <text evidence="6">Part of the 50S ribosomal subunit.</text>
</comment>
<dbReference type="Gene3D" id="1.10.1200.60">
    <property type="match status" value="1"/>
</dbReference>
<comment type="similarity">
    <text evidence="1 6">Belongs to the eukaryotic ribosomal protein eL19 family.</text>
</comment>
<evidence type="ECO:0000256" key="7">
    <source>
        <dbReference type="SAM" id="MobiDB-lite"/>
    </source>
</evidence>
<feature type="domain" description="Large ribosomal subunit protein eL19" evidence="8">
    <location>
        <begin position="2"/>
        <end position="151"/>
    </location>
</feature>
<comment type="function">
    <text evidence="6">Binds to the 23S rRNA.</text>
</comment>
<name>A0A075FN67_9EURY</name>
<dbReference type="SUPFAM" id="SSF48140">
    <property type="entry name" value="Ribosomal protein L19 (L19e)"/>
    <property type="match status" value="1"/>
</dbReference>
<dbReference type="GO" id="GO:0006412">
    <property type="term" value="P:translation"/>
    <property type="evidence" value="ECO:0007669"/>
    <property type="project" value="UniProtKB-UniRule"/>
</dbReference>
<dbReference type="CDD" id="cd01418">
    <property type="entry name" value="Ribosomal_L19e_A"/>
    <property type="match status" value="1"/>
</dbReference>
<dbReference type="InterPro" id="IPR039547">
    <property type="entry name" value="Ribosomal_eL19"/>
</dbReference>
<dbReference type="InterPro" id="IPR015973">
    <property type="entry name" value="Ribosomal_eL19_dom2"/>
</dbReference>
<dbReference type="InterPro" id="IPR033936">
    <property type="entry name" value="Ribosomal_eL19_arc"/>
</dbReference>
<dbReference type="NCBIfam" id="NF006343">
    <property type="entry name" value="PRK08570.1"/>
    <property type="match status" value="1"/>
</dbReference>
<dbReference type="Gene3D" id="1.10.1650.10">
    <property type="match status" value="1"/>
</dbReference>
<keyword evidence="2 6" id="KW-0699">rRNA-binding</keyword>
<organism evidence="9">
    <name type="scientific">uncultured marine group II/III euryarchaeote AD1000_31_C10</name>
    <dbReference type="NCBI Taxonomy" id="1457752"/>
    <lineage>
        <taxon>Archaea</taxon>
        <taxon>Methanobacteriati</taxon>
        <taxon>Methanobacteriota</taxon>
        <taxon>environmental samples</taxon>
    </lineage>
</organism>
<dbReference type="GO" id="GO:0022625">
    <property type="term" value="C:cytosolic large ribosomal subunit"/>
    <property type="evidence" value="ECO:0007669"/>
    <property type="project" value="InterPro"/>
</dbReference>
<dbReference type="AlphaFoldDB" id="A0A075FN67"/>
<dbReference type="InterPro" id="IPR057260">
    <property type="entry name" value="Ribosomal_L19e_C"/>
</dbReference>
<dbReference type="InterPro" id="IPR015972">
    <property type="entry name" value="Ribosomal_eL19_dom1"/>
</dbReference>
<evidence type="ECO:0000259" key="8">
    <source>
        <dbReference type="SMART" id="SM01416"/>
    </source>
</evidence>
<evidence type="ECO:0000256" key="2">
    <source>
        <dbReference type="ARBA" id="ARBA00022730"/>
    </source>
</evidence>
<gene>
    <name evidence="9" type="primary">RP-L19e</name>
    <name evidence="9" type="synonym">RPL19</name>
    <name evidence="6" type="synonym">rpl19e</name>
</gene>
<dbReference type="GO" id="GO:0003735">
    <property type="term" value="F:structural constituent of ribosome"/>
    <property type="evidence" value="ECO:0007669"/>
    <property type="project" value="InterPro"/>
</dbReference>
<dbReference type="InterPro" id="IPR015974">
    <property type="entry name" value="Ribosomal_eL19_dom3"/>
</dbReference>
<evidence type="ECO:0000256" key="1">
    <source>
        <dbReference type="ARBA" id="ARBA00011082"/>
    </source>
</evidence>
<dbReference type="GO" id="GO:0070180">
    <property type="term" value="F:large ribosomal subunit rRNA binding"/>
    <property type="evidence" value="ECO:0007669"/>
    <property type="project" value="UniProtKB-UniRule"/>
</dbReference>
<dbReference type="PANTHER" id="PTHR10722">
    <property type="entry name" value="60S RIBOSOMAL PROTEIN L19"/>
    <property type="match status" value="1"/>
</dbReference>
<keyword evidence="5 6" id="KW-0687">Ribonucleoprotein</keyword>
<dbReference type="InterPro" id="IPR000196">
    <property type="entry name" value="Ribosomal_eL19_dom"/>
</dbReference>
<dbReference type="SMART" id="SM01416">
    <property type="entry name" value="Ribosomal_L19e"/>
    <property type="match status" value="1"/>
</dbReference>
<dbReference type="Pfam" id="PF01280">
    <property type="entry name" value="Ribosomal_L19e"/>
    <property type="match status" value="1"/>
</dbReference>
<keyword evidence="4 6" id="KW-0689">Ribosomal protein</keyword>
<evidence type="ECO:0000313" key="9">
    <source>
        <dbReference type="EMBL" id="AIE93020.1"/>
    </source>
</evidence>
<evidence type="ECO:0000256" key="6">
    <source>
        <dbReference type="HAMAP-Rule" id="MF_01475"/>
    </source>
</evidence>
<dbReference type="InterPro" id="IPR035970">
    <property type="entry name" value="60S_ribosomal_eL19_sf"/>
</dbReference>
<protein>
    <recommendedName>
        <fullName evidence="6">Large ribosomal subunit protein eL19</fullName>
    </recommendedName>
</protein>